<evidence type="ECO:0000256" key="1">
    <source>
        <dbReference type="SAM" id="MobiDB-lite"/>
    </source>
</evidence>
<organism evidence="3 4">
    <name type="scientific">Ambispora leptoticha</name>
    <dbReference type="NCBI Taxonomy" id="144679"/>
    <lineage>
        <taxon>Eukaryota</taxon>
        <taxon>Fungi</taxon>
        <taxon>Fungi incertae sedis</taxon>
        <taxon>Mucoromycota</taxon>
        <taxon>Glomeromycotina</taxon>
        <taxon>Glomeromycetes</taxon>
        <taxon>Archaeosporales</taxon>
        <taxon>Ambisporaceae</taxon>
        <taxon>Ambispora</taxon>
    </lineage>
</organism>
<feature type="region of interest" description="Disordered" evidence="1">
    <location>
        <begin position="160"/>
        <end position="200"/>
    </location>
</feature>
<evidence type="ECO:0000313" key="3">
    <source>
        <dbReference type="EMBL" id="CAG8512198.1"/>
    </source>
</evidence>
<dbReference type="AlphaFoldDB" id="A0A9N8ZZP2"/>
<protein>
    <submittedName>
        <fullName evidence="3">7887_t:CDS:1</fullName>
    </submittedName>
</protein>
<dbReference type="Proteomes" id="UP000789508">
    <property type="component" value="Unassembled WGS sequence"/>
</dbReference>
<reference evidence="3" key="1">
    <citation type="submission" date="2021-06" db="EMBL/GenBank/DDBJ databases">
        <authorList>
            <person name="Kallberg Y."/>
            <person name="Tangrot J."/>
            <person name="Rosling A."/>
        </authorList>
    </citation>
    <scope>NUCLEOTIDE SEQUENCE</scope>
    <source>
        <strain evidence="3">FL130A</strain>
    </source>
</reference>
<dbReference type="SUPFAM" id="SSF56112">
    <property type="entry name" value="Protein kinase-like (PK-like)"/>
    <property type="match status" value="1"/>
</dbReference>
<dbReference type="GO" id="GO:0004672">
    <property type="term" value="F:protein kinase activity"/>
    <property type="evidence" value="ECO:0007669"/>
    <property type="project" value="InterPro"/>
</dbReference>
<gene>
    <name evidence="3" type="ORF">ALEPTO_LOCUS4031</name>
</gene>
<accession>A0A9N8ZZP2</accession>
<dbReference type="SMART" id="SM00220">
    <property type="entry name" value="S_TKc"/>
    <property type="match status" value="1"/>
</dbReference>
<dbReference type="Pfam" id="PF00069">
    <property type="entry name" value="Pkinase"/>
    <property type="match status" value="1"/>
</dbReference>
<dbReference type="Gene3D" id="1.10.510.10">
    <property type="entry name" value="Transferase(Phosphotransferase) domain 1"/>
    <property type="match status" value="1"/>
</dbReference>
<comment type="caution">
    <text evidence="3">The sequence shown here is derived from an EMBL/GenBank/DDBJ whole genome shotgun (WGS) entry which is preliminary data.</text>
</comment>
<evidence type="ECO:0000313" key="4">
    <source>
        <dbReference type="Proteomes" id="UP000789508"/>
    </source>
</evidence>
<name>A0A9N8ZZP2_9GLOM</name>
<feature type="compositionally biased region" description="Low complexity" evidence="1">
    <location>
        <begin position="175"/>
        <end position="185"/>
    </location>
</feature>
<dbReference type="OrthoDB" id="40902at2759"/>
<dbReference type="PANTHER" id="PTHR24347">
    <property type="entry name" value="SERINE/THREONINE-PROTEIN KINASE"/>
    <property type="match status" value="1"/>
</dbReference>
<dbReference type="InterPro" id="IPR011009">
    <property type="entry name" value="Kinase-like_dom_sf"/>
</dbReference>
<keyword evidence="4" id="KW-1185">Reference proteome</keyword>
<sequence length="200" mass="22609">MILIDHETASATGGELFDRMCDCGKFTEADAVEVTKTVLTAVAYLHANHIVHRENLLYKSRAPDSALVLELQKFMKDDDDILTTYCSSPGYVAPEILNRVGYNKSVDLWSIGSTAEQVVNINGLRVKRQWTLTYNDFVENFNARRTSMEVVQAVNRLEKNATKKPDNGDDEEELQNVQENQNLNQKQAQNIETDPDVRIS</sequence>
<feature type="domain" description="Protein kinase" evidence="2">
    <location>
        <begin position="1"/>
        <end position="200"/>
    </location>
</feature>
<dbReference type="PROSITE" id="PS50011">
    <property type="entry name" value="PROTEIN_KINASE_DOM"/>
    <property type="match status" value="1"/>
</dbReference>
<dbReference type="GO" id="GO:0005524">
    <property type="term" value="F:ATP binding"/>
    <property type="evidence" value="ECO:0007669"/>
    <property type="project" value="InterPro"/>
</dbReference>
<dbReference type="EMBL" id="CAJVPS010000855">
    <property type="protein sequence ID" value="CAG8512198.1"/>
    <property type="molecule type" value="Genomic_DNA"/>
</dbReference>
<proteinExistence type="predicted"/>
<evidence type="ECO:0000259" key="2">
    <source>
        <dbReference type="PROSITE" id="PS50011"/>
    </source>
</evidence>
<dbReference type="InterPro" id="IPR000719">
    <property type="entry name" value="Prot_kinase_dom"/>
</dbReference>